<dbReference type="Pfam" id="PF13567">
    <property type="entry name" value="DUF4131"/>
    <property type="match status" value="1"/>
</dbReference>
<dbReference type="GO" id="GO:0005886">
    <property type="term" value="C:plasma membrane"/>
    <property type="evidence" value="ECO:0007669"/>
    <property type="project" value="UniProtKB-SubCell"/>
</dbReference>
<dbReference type="OrthoDB" id="9790149at2"/>
<sequence length="714" mass="76350">MTAAALAIPIRGLDWVSERFGGLLAAERDQWLLWAPVGLGVGVAVYFGLPSEPPLWFGPILAVLALLLAWLCRRRGGIAALAVMAVLVALGFGAAGLRTAFVEAPILPRDVGPVRIEGRILSIDPLPSGERVVLQDPVIAGIAPEATPARLRIKLMREVPELQLGDRISVLGKLSPPAPPFAPDGFDFQRDAFFDGIGAIGFAFGAPKVVASADSGPGQFGMIFSDLRRTISARILAVLPGPEGAMAVALIAGTQTGIDKPTMTAMRDSGLAHLLSISGLHVGFVAAILFFCARTLLALWPALALRHPIKKWAAFAALLGAGFYTLLAGSPIPTQRAFLMTGLVLLAVLVDRVAFSMRLIAWAAFVVLLLRPDAMIGPSFQMSFAAVMALIAAYEGSREWRARLRAEAGPLRRALLYLGGLIATSLIAGIATAPFAIYHFNRFSEYSIVANLLAIPLTGFWVMPWAVAACLLMPFGLDGLALVPMGWGIEGVIWIAKTVASWPGAVLLLPAMSLTGLILATLGGLWLCLWHQPWRYAGVLAIVLGMSSMLFTETPDILVSDDGKLLAVKGADGRLVLNTQRDSLAAETWMRRAGQGESDLWPRQGAGAGGLLTCDSLGCFYRRDRHVVALAWTTEALVDDCSEADLVISLEPVRKPCPSAQRVIDRFDLWRQGGHAIWLEPGRIEIETVAERRGNRPWVAGLPDGSENAGDSDD</sequence>
<evidence type="ECO:0000256" key="6">
    <source>
        <dbReference type="SAM" id="Phobius"/>
    </source>
</evidence>
<keyword evidence="4 6" id="KW-1133">Transmembrane helix</keyword>
<dbReference type="AlphaFoldDB" id="A0A5J6MI34"/>
<feature type="domain" description="ComEC/Rec2-related protein" evidence="7">
    <location>
        <begin position="250"/>
        <end position="533"/>
    </location>
</feature>
<dbReference type="EMBL" id="CP042906">
    <property type="protein sequence ID" value="QEX17172.1"/>
    <property type="molecule type" value="Genomic_DNA"/>
</dbReference>
<feature type="transmembrane region" description="Helical" evidence="6">
    <location>
        <begin position="534"/>
        <end position="551"/>
    </location>
</feature>
<dbReference type="InterPro" id="IPR052159">
    <property type="entry name" value="Competence_DNA_uptake"/>
</dbReference>
<evidence type="ECO:0000259" key="8">
    <source>
        <dbReference type="Pfam" id="PF13567"/>
    </source>
</evidence>
<feature type="transmembrane region" description="Helical" evidence="6">
    <location>
        <begin position="312"/>
        <end position="332"/>
    </location>
</feature>
<feature type="transmembrane region" description="Helical" evidence="6">
    <location>
        <begin position="55"/>
        <end position="72"/>
    </location>
</feature>
<gene>
    <name evidence="9" type="ORF">FRZ44_24680</name>
</gene>
<feature type="transmembrane region" description="Helical" evidence="6">
    <location>
        <begin position="79"/>
        <end position="101"/>
    </location>
</feature>
<evidence type="ECO:0000256" key="1">
    <source>
        <dbReference type="ARBA" id="ARBA00004651"/>
    </source>
</evidence>
<evidence type="ECO:0000256" key="3">
    <source>
        <dbReference type="ARBA" id="ARBA00022692"/>
    </source>
</evidence>
<keyword evidence="10" id="KW-1185">Reference proteome</keyword>
<dbReference type="Pfam" id="PF03772">
    <property type="entry name" value="Competence"/>
    <property type="match status" value="1"/>
</dbReference>
<feature type="transmembrane region" description="Helical" evidence="6">
    <location>
        <begin position="274"/>
        <end position="300"/>
    </location>
</feature>
<dbReference type="KEGG" id="htq:FRZ44_24680"/>
<feature type="transmembrane region" description="Helical" evidence="6">
    <location>
        <begin position="376"/>
        <end position="394"/>
    </location>
</feature>
<evidence type="ECO:0000259" key="7">
    <source>
        <dbReference type="Pfam" id="PF03772"/>
    </source>
</evidence>
<dbReference type="PANTHER" id="PTHR30619:SF1">
    <property type="entry name" value="RECOMBINATION PROTEIN 2"/>
    <property type="match status" value="1"/>
</dbReference>
<feature type="transmembrane region" description="Helical" evidence="6">
    <location>
        <begin position="479"/>
        <end position="496"/>
    </location>
</feature>
<reference evidence="9 10" key="1">
    <citation type="submission" date="2019-08" db="EMBL/GenBank/DDBJ databases">
        <title>Hyperibacter terrae gen. nov., sp. nov. and Hyperibacter viscosus sp. nov., two new members in the family Rhodospirillaceae isolated from the rhizosphere of Hypericum perforatum.</title>
        <authorList>
            <person name="Noviana Z."/>
        </authorList>
    </citation>
    <scope>NUCLEOTIDE SEQUENCE [LARGE SCALE GENOMIC DNA]</scope>
    <source>
        <strain evidence="9 10">R5913</strain>
    </source>
</reference>
<dbReference type="RefSeq" id="WP_151177451.1">
    <property type="nucleotide sequence ID" value="NZ_CP042906.1"/>
</dbReference>
<feature type="domain" description="DUF4131" evidence="8">
    <location>
        <begin position="54"/>
        <end position="207"/>
    </location>
</feature>
<keyword evidence="2" id="KW-1003">Cell membrane</keyword>
<name>A0A5J6MI34_9PROT</name>
<keyword evidence="3 6" id="KW-0812">Transmembrane</keyword>
<dbReference type="PANTHER" id="PTHR30619">
    <property type="entry name" value="DNA INTERNALIZATION/COMPETENCE PROTEIN COMEC/REC2"/>
    <property type="match status" value="1"/>
</dbReference>
<feature type="transmembrane region" description="Helical" evidence="6">
    <location>
        <begin position="502"/>
        <end position="527"/>
    </location>
</feature>
<evidence type="ECO:0000313" key="10">
    <source>
        <dbReference type="Proteomes" id="UP000326202"/>
    </source>
</evidence>
<feature type="transmembrane region" description="Helical" evidence="6">
    <location>
        <begin position="31"/>
        <end position="49"/>
    </location>
</feature>
<protein>
    <submittedName>
        <fullName evidence="9">Competence protein ComEC</fullName>
    </submittedName>
</protein>
<accession>A0A5J6MI34</accession>
<evidence type="ECO:0000256" key="5">
    <source>
        <dbReference type="ARBA" id="ARBA00023136"/>
    </source>
</evidence>
<proteinExistence type="predicted"/>
<evidence type="ECO:0000256" key="2">
    <source>
        <dbReference type="ARBA" id="ARBA00022475"/>
    </source>
</evidence>
<dbReference type="InterPro" id="IPR004477">
    <property type="entry name" value="ComEC_N"/>
</dbReference>
<evidence type="ECO:0000313" key="9">
    <source>
        <dbReference type="EMBL" id="QEX17172.1"/>
    </source>
</evidence>
<dbReference type="InterPro" id="IPR025405">
    <property type="entry name" value="DUF4131"/>
</dbReference>
<feature type="transmembrane region" description="Helical" evidence="6">
    <location>
        <begin position="231"/>
        <end position="253"/>
    </location>
</feature>
<dbReference type="Proteomes" id="UP000326202">
    <property type="component" value="Chromosome"/>
</dbReference>
<evidence type="ECO:0000256" key="4">
    <source>
        <dbReference type="ARBA" id="ARBA00022989"/>
    </source>
</evidence>
<comment type="subcellular location">
    <subcellularLocation>
        <location evidence="1">Cell membrane</location>
        <topology evidence="1">Multi-pass membrane protein</topology>
    </subcellularLocation>
</comment>
<organism evidence="9 10">
    <name type="scientific">Hypericibacter terrae</name>
    <dbReference type="NCBI Taxonomy" id="2602015"/>
    <lineage>
        <taxon>Bacteria</taxon>
        <taxon>Pseudomonadati</taxon>
        <taxon>Pseudomonadota</taxon>
        <taxon>Alphaproteobacteria</taxon>
        <taxon>Rhodospirillales</taxon>
        <taxon>Dongiaceae</taxon>
        <taxon>Hypericibacter</taxon>
    </lineage>
</organism>
<dbReference type="NCBIfam" id="TIGR00360">
    <property type="entry name" value="ComEC_N-term"/>
    <property type="match status" value="1"/>
</dbReference>
<keyword evidence="5 6" id="KW-0472">Membrane</keyword>
<feature type="transmembrane region" description="Helical" evidence="6">
    <location>
        <begin position="344"/>
        <end position="370"/>
    </location>
</feature>
<feature type="transmembrane region" description="Helical" evidence="6">
    <location>
        <begin position="415"/>
        <end position="440"/>
    </location>
</feature>
<feature type="transmembrane region" description="Helical" evidence="6">
    <location>
        <begin position="446"/>
        <end position="472"/>
    </location>
</feature>